<comment type="catalytic activity">
    <reaction evidence="4">
        <text>L-proline + NADP(+) = (S)-1-pyrroline-5-carboxylate + NADPH + 2 H(+)</text>
        <dbReference type="Rhea" id="RHEA:14109"/>
        <dbReference type="ChEBI" id="CHEBI:15378"/>
        <dbReference type="ChEBI" id="CHEBI:17388"/>
        <dbReference type="ChEBI" id="CHEBI:57783"/>
        <dbReference type="ChEBI" id="CHEBI:58349"/>
        <dbReference type="ChEBI" id="CHEBI:60039"/>
        <dbReference type="EC" id="1.5.1.2"/>
    </reaction>
</comment>
<dbReference type="SUPFAM" id="SSF51735">
    <property type="entry name" value="NAD(P)-binding Rossmann-fold domains"/>
    <property type="match status" value="1"/>
</dbReference>
<dbReference type="InterPro" id="IPR008927">
    <property type="entry name" value="6-PGluconate_DH-like_C_sf"/>
</dbReference>
<accession>A0A364JSZ6</accession>
<dbReference type="HAMAP" id="MF_01925">
    <property type="entry name" value="P5C_reductase"/>
    <property type="match status" value="1"/>
</dbReference>
<dbReference type="InterPro" id="IPR036291">
    <property type="entry name" value="NAD(P)-bd_dom_sf"/>
</dbReference>
<dbReference type="Pfam" id="PF03807">
    <property type="entry name" value="F420_oxidored"/>
    <property type="match status" value="1"/>
</dbReference>
<dbReference type="InterPro" id="IPR028939">
    <property type="entry name" value="P5C_Rdtase_cat_N"/>
</dbReference>
<dbReference type="PIRSF" id="PIRSF000193">
    <property type="entry name" value="Pyrrol-5-carb_rd"/>
    <property type="match status" value="1"/>
</dbReference>
<keyword evidence="4" id="KW-0641">Proline biosynthesis</keyword>
<feature type="domain" description="Pyrroline-5-carboxylate reductase catalytic N-terminal" evidence="6">
    <location>
        <begin position="6"/>
        <end position="93"/>
    </location>
</feature>
<evidence type="ECO:0000259" key="6">
    <source>
        <dbReference type="Pfam" id="PF03807"/>
    </source>
</evidence>
<comment type="pathway">
    <text evidence="4">Amino-acid biosynthesis; L-proline biosynthesis; L-proline from L-glutamate 5-semialdehyde: step 1/1.</text>
</comment>
<dbReference type="UniPathway" id="UPA00098">
    <property type="reaction ID" value="UER00361"/>
</dbReference>
<dbReference type="Gene3D" id="1.10.3730.10">
    <property type="entry name" value="ProC C-terminal domain-like"/>
    <property type="match status" value="1"/>
</dbReference>
<dbReference type="Pfam" id="PF14748">
    <property type="entry name" value="P5CR_dimer"/>
    <property type="match status" value="1"/>
</dbReference>
<dbReference type="GO" id="GO:0004735">
    <property type="term" value="F:pyrroline-5-carboxylate reductase activity"/>
    <property type="evidence" value="ECO:0007669"/>
    <property type="project" value="UniProtKB-UniRule"/>
</dbReference>
<dbReference type="OrthoDB" id="8418678at2"/>
<dbReference type="SUPFAM" id="SSF48179">
    <property type="entry name" value="6-phosphogluconate dehydrogenase C-terminal domain-like"/>
    <property type="match status" value="1"/>
</dbReference>
<comment type="subcellular location">
    <subcellularLocation>
        <location evidence="4">Cytoplasm</location>
    </subcellularLocation>
</comment>
<feature type="domain" description="Pyrroline-5-carboxylate reductase dimerisation" evidence="7">
    <location>
        <begin position="156"/>
        <end position="257"/>
    </location>
</feature>
<protein>
    <recommendedName>
        <fullName evidence="4">Pyrroline-5-carboxylate reductase</fullName>
        <shortName evidence="4">P5C reductase</shortName>
        <shortName evidence="4">P5CR</shortName>
        <ecNumber evidence="4">1.5.1.2</ecNumber>
    </recommendedName>
    <alternativeName>
        <fullName evidence="4">PCA reductase</fullName>
    </alternativeName>
</protein>
<dbReference type="RefSeq" id="WP_111576206.1">
    <property type="nucleotide sequence ID" value="NZ_JBHEEY010000015.1"/>
</dbReference>
<dbReference type="GO" id="GO:0055129">
    <property type="term" value="P:L-proline biosynthetic process"/>
    <property type="evidence" value="ECO:0007669"/>
    <property type="project" value="UniProtKB-UniRule"/>
</dbReference>
<keyword evidence="4" id="KW-0028">Amino-acid biosynthesis</keyword>
<evidence type="ECO:0000256" key="5">
    <source>
        <dbReference type="PIRSR" id="PIRSR000193-1"/>
    </source>
</evidence>
<dbReference type="PANTHER" id="PTHR11645:SF0">
    <property type="entry name" value="PYRROLINE-5-CARBOXYLATE REDUCTASE 3"/>
    <property type="match status" value="1"/>
</dbReference>
<keyword evidence="3 4" id="KW-0560">Oxidoreductase</keyword>
<dbReference type="EMBL" id="QLMK01000016">
    <property type="protein sequence ID" value="RAK26124.1"/>
    <property type="molecule type" value="Genomic_DNA"/>
</dbReference>
<name>A0A364JSZ6_9HYPH</name>
<proteinExistence type="inferred from homology"/>
<keyword evidence="9" id="KW-1185">Reference proteome</keyword>
<dbReference type="GO" id="GO:0005737">
    <property type="term" value="C:cytoplasm"/>
    <property type="evidence" value="ECO:0007669"/>
    <property type="project" value="UniProtKB-SubCell"/>
</dbReference>
<dbReference type="EC" id="1.5.1.2" evidence="4"/>
<evidence type="ECO:0000313" key="9">
    <source>
        <dbReference type="Proteomes" id="UP000249453"/>
    </source>
</evidence>
<dbReference type="Proteomes" id="UP000249453">
    <property type="component" value="Unassembled WGS sequence"/>
</dbReference>
<dbReference type="InterPro" id="IPR029036">
    <property type="entry name" value="P5CR_dimer"/>
</dbReference>
<evidence type="ECO:0000313" key="8">
    <source>
        <dbReference type="EMBL" id="RAK26124.1"/>
    </source>
</evidence>
<evidence type="ECO:0000256" key="2">
    <source>
        <dbReference type="ARBA" id="ARBA00022857"/>
    </source>
</evidence>
<sequence length="264" mass="28023">MAGAEKIGIVGGAGWLGKAIASAMLEANLINPSNLTLSFRSNKYDGLNGVNWTQNNQNLADNSDVIIISVRPEVWPSISLDAKGKLVISVMAGIGINALVERHNTNRVVRALPNAAAEIQKSFTVWYASDQLNDNDRALVRAIFDACGTKDEAKDEREIDYFTALTGSGPAFPALLAEAMTKHAIEFGISPKRANKAARAVIMGAAGLLEKNNQTAAEILNSFMEYQGTTAAALETMRAEGFDKAVASGISSGFSKALTMGQNS</sequence>
<organism evidence="8 9">
    <name type="scientific">Falsochrobactrum ovis</name>
    <dbReference type="NCBI Taxonomy" id="1293442"/>
    <lineage>
        <taxon>Bacteria</taxon>
        <taxon>Pseudomonadati</taxon>
        <taxon>Pseudomonadota</taxon>
        <taxon>Alphaproteobacteria</taxon>
        <taxon>Hyphomicrobiales</taxon>
        <taxon>Brucellaceae</taxon>
        <taxon>Falsochrobactrum</taxon>
    </lineage>
</organism>
<dbReference type="InterPro" id="IPR000304">
    <property type="entry name" value="Pyrroline-COOH_reductase"/>
</dbReference>
<dbReference type="PANTHER" id="PTHR11645">
    <property type="entry name" value="PYRROLINE-5-CARBOXYLATE REDUCTASE"/>
    <property type="match status" value="1"/>
</dbReference>
<evidence type="ECO:0000256" key="4">
    <source>
        <dbReference type="HAMAP-Rule" id="MF_01925"/>
    </source>
</evidence>
<evidence type="ECO:0000256" key="3">
    <source>
        <dbReference type="ARBA" id="ARBA00023002"/>
    </source>
</evidence>
<gene>
    <name evidence="4" type="primary">proC</name>
    <name evidence="8" type="ORF">C7374_11641</name>
</gene>
<comment type="similarity">
    <text evidence="1 4">Belongs to the pyrroline-5-carboxylate reductase family.</text>
</comment>
<comment type="catalytic activity">
    <reaction evidence="4">
        <text>L-proline + NAD(+) = (S)-1-pyrroline-5-carboxylate + NADH + 2 H(+)</text>
        <dbReference type="Rhea" id="RHEA:14105"/>
        <dbReference type="ChEBI" id="CHEBI:15378"/>
        <dbReference type="ChEBI" id="CHEBI:17388"/>
        <dbReference type="ChEBI" id="CHEBI:57540"/>
        <dbReference type="ChEBI" id="CHEBI:57945"/>
        <dbReference type="ChEBI" id="CHEBI:60039"/>
        <dbReference type="EC" id="1.5.1.2"/>
    </reaction>
</comment>
<dbReference type="AlphaFoldDB" id="A0A364JSZ6"/>
<feature type="binding site" evidence="5">
    <location>
        <position position="56"/>
    </location>
    <ligand>
        <name>NADPH</name>
        <dbReference type="ChEBI" id="CHEBI:57783"/>
    </ligand>
</feature>
<reference evidence="8 9" key="1">
    <citation type="submission" date="2018-06" db="EMBL/GenBank/DDBJ databases">
        <title>Genomic Encyclopedia of Type Strains, Phase IV (KMG-IV): sequencing the most valuable type-strain genomes for metagenomic binning, comparative biology and taxonomic classification.</title>
        <authorList>
            <person name="Goeker M."/>
        </authorList>
    </citation>
    <scope>NUCLEOTIDE SEQUENCE [LARGE SCALE GENOMIC DNA]</scope>
    <source>
        <strain evidence="8 9">DSM 26720</strain>
    </source>
</reference>
<evidence type="ECO:0000256" key="1">
    <source>
        <dbReference type="ARBA" id="ARBA00005525"/>
    </source>
</evidence>
<dbReference type="Gene3D" id="3.40.50.720">
    <property type="entry name" value="NAD(P)-binding Rossmann-like Domain"/>
    <property type="match status" value="1"/>
</dbReference>
<evidence type="ECO:0000259" key="7">
    <source>
        <dbReference type="Pfam" id="PF14748"/>
    </source>
</evidence>
<comment type="function">
    <text evidence="4">Catalyzes the reduction of 1-pyrroline-5-carboxylate (PCA) to L-proline.</text>
</comment>
<comment type="caution">
    <text evidence="8">The sequence shown here is derived from an EMBL/GenBank/DDBJ whole genome shotgun (WGS) entry which is preliminary data.</text>
</comment>
<keyword evidence="4" id="KW-0963">Cytoplasm</keyword>
<keyword evidence="2 4" id="KW-0521">NADP</keyword>